<dbReference type="InterPro" id="IPR011990">
    <property type="entry name" value="TPR-like_helical_dom_sf"/>
</dbReference>
<comment type="caution">
    <text evidence="3">The sequence shown here is derived from an EMBL/GenBank/DDBJ whole genome shotgun (WGS) entry which is preliminary data.</text>
</comment>
<evidence type="ECO:0000313" key="4">
    <source>
        <dbReference type="Proteomes" id="UP001370490"/>
    </source>
</evidence>
<keyword evidence="1" id="KW-0677">Repeat</keyword>
<dbReference type="Gene3D" id="1.25.40.10">
    <property type="entry name" value="Tetratricopeptide repeat domain"/>
    <property type="match status" value="1"/>
</dbReference>
<dbReference type="PROSITE" id="PS51375">
    <property type="entry name" value="PPR"/>
    <property type="match status" value="2"/>
</dbReference>
<dbReference type="InterPro" id="IPR002885">
    <property type="entry name" value="PPR_rpt"/>
</dbReference>
<dbReference type="AlphaFoldDB" id="A0AAN8VMP4"/>
<keyword evidence="4" id="KW-1185">Reference proteome</keyword>
<dbReference type="PANTHER" id="PTHR47926">
    <property type="entry name" value="PENTATRICOPEPTIDE REPEAT-CONTAINING PROTEIN"/>
    <property type="match status" value="1"/>
</dbReference>
<feature type="repeat" description="PPR" evidence="2">
    <location>
        <begin position="84"/>
        <end position="118"/>
    </location>
</feature>
<dbReference type="EMBL" id="JBAMMX010000010">
    <property type="protein sequence ID" value="KAK6932706.1"/>
    <property type="molecule type" value="Genomic_DNA"/>
</dbReference>
<dbReference type="NCBIfam" id="TIGR00756">
    <property type="entry name" value="PPR"/>
    <property type="match status" value="2"/>
</dbReference>
<dbReference type="FunFam" id="1.25.40.10:FF:000144">
    <property type="entry name" value="Pentatricopeptide repeat-containing protein, mitochondrial"/>
    <property type="match status" value="1"/>
</dbReference>
<dbReference type="InterPro" id="IPR046960">
    <property type="entry name" value="PPR_At4g14850-like_plant"/>
</dbReference>
<dbReference type="GO" id="GO:0009451">
    <property type="term" value="P:RNA modification"/>
    <property type="evidence" value="ECO:0007669"/>
    <property type="project" value="InterPro"/>
</dbReference>
<dbReference type="GO" id="GO:0003723">
    <property type="term" value="F:RNA binding"/>
    <property type="evidence" value="ECO:0007669"/>
    <property type="project" value="InterPro"/>
</dbReference>
<gene>
    <name evidence="3" type="ORF">RJ641_002330</name>
</gene>
<dbReference type="Pfam" id="PF01535">
    <property type="entry name" value="PPR"/>
    <property type="match status" value="1"/>
</dbReference>
<proteinExistence type="predicted"/>
<evidence type="ECO:0000313" key="3">
    <source>
        <dbReference type="EMBL" id="KAK6932706.1"/>
    </source>
</evidence>
<feature type="repeat" description="PPR" evidence="2">
    <location>
        <begin position="43"/>
        <end position="77"/>
    </location>
</feature>
<dbReference type="Proteomes" id="UP001370490">
    <property type="component" value="Unassembled WGS sequence"/>
</dbReference>
<accession>A0AAN8VMP4</accession>
<dbReference type="Pfam" id="PF13041">
    <property type="entry name" value="PPR_2"/>
    <property type="match status" value="1"/>
</dbReference>
<protein>
    <submittedName>
        <fullName evidence="3">E motif</fullName>
    </submittedName>
</protein>
<sequence>MERGGTKPDTYAITCILHACACNGSLEAGKDVHCIRENNMESNLFVCNPLMDMYAKCGSMEDALSVFSQMHVRDIVPSKPWLEDLVSWTVMIAGNGMHGYGREAVAAFNSMRDSGIEPDEVAFISILYVCSHSGLVDERWRIDRDMKLAEKVAEHNFELEPENTGYYVLLANIYSEAERWEEVKKLRGENEQTPLKEEARL</sequence>
<dbReference type="InterPro" id="IPR046848">
    <property type="entry name" value="E_motif"/>
</dbReference>
<reference evidence="3 4" key="1">
    <citation type="submission" date="2023-12" db="EMBL/GenBank/DDBJ databases">
        <title>A high-quality genome assembly for Dillenia turbinata (Dilleniales).</title>
        <authorList>
            <person name="Chanderbali A."/>
        </authorList>
    </citation>
    <scope>NUCLEOTIDE SEQUENCE [LARGE SCALE GENOMIC DNA]</scope>
    <source>
        <strain evidence="3">LSX21</strain>
        <tissue evidence="3">Leaf</tissue>
    </source>
</reference>
<organism evidence="3 4">
    <name type="scientific">Dillenia turbinata</name>
    <dbReference type="NCBI Taxonomy" id="194707"/>
    <lineage>
        <taxon>Eukaryota</taxon>
        <taxon>Viridiplantae</taxon>
        <taxon>Streptophyta</taxon>
        <taxon>Embryophyta</taxon>
        <taxon>Tracheophyta</taxon>
        <taxon>Spermatophyta</taxon>
        <taxon>Magnoliopsida</taxon>
        <taxon>eudicotyledons</taxon>
        <taxon>Gunneridae</taxon>
        <taxon>Pentapetalae</taxon>
        <taxon>Dilleniales</taxon>
        <taxon>Dilleniaceae</taxon>
        <taxon>Dillenia</taxon>
    </lineage>
</organism>
<name>A0AAN8VMP4_9MAGN</name>
<evidence type="ECO:0000256" key="1">
    <source>
        <dbReference type="ARBA" id="ARBA00022737"/>
    </source>
</evidence>
<dbReference type="Pfam" id="PF20431">
    <property type="entry name" value="E_motif"/>
    <property type="match status" value="1"/>
</dbReference>
<evidence type="ECO:0000256" key="2">
    <source>
        <dbReference type="PROSITE-ProRule" id="PRU00708"/>
    </source>
</evidence>